<organism evidence="2 3">
    <name type="scientific">Aquabacterium soli</name>
    <dbReference type="NCBI Taxonomy" id="2493092"/>
    <lineage>
        <taxon>Bacteria</taxon>
        <taxon>Pseudomonadati</taxon>
        <taxon>Pseudomonadota</taxon>
        <taxon>Betaproteobacteria</taxon>
        <taxon>Burkholderiales</taxon>
        <taxon>Aquabacterium</taxon>
    </lineage>
</organism>
<dbReference type="Pfam" id="PF01863">
    <property type="entry name" value="YgjP-like"/>
    <property type="match status" value="1"/>
</dbReference>
<dbReference type="CDD" id="cd07344">
    <property type="entry name" value="M48_yhfN_like"/>
    <property type="match status" value="1"/>
</dbReference>
<keyword evidence="3" id="KW-1185">Reference proteome</keyword>
<dbReference type="OrthoDB" id="9811177at2"/>
<protein>
    <submittedName>
        <fullName evidence="2">M48 family peptidase</fullName>
    </submittedName>
</protein>
<name>A0A426VB62_9BURK</name>
<dbReference type="RefSeq" id="WP_125243788.1">
    <property type="nucleotide sequence ID" value="NZ_RSED01000009.1"/>
</dbReference>
<dbReference type="Proteomes" id="UP000269265">
    <property type="component" value="Unassembled WGS sequence"/>
</dbReference>
<evidence type="ECO:0000259" key="1">
    <source>
        <dbReference type="Pfam" id="PF01863"/>
    </source>
</evidence>
<dbReference type="InterPro" id="IPR002725">
    <property type="entry name" value="YgjP-like_metallopeptidase"/>
</dbReference>
<dbReference type="EMBL" id="RSED01000009">
    <property type="protein sequence ID" value="RRS03948.1"/>
    <property type="molecule type" value="Genomic_DNA"/>
</dbReference>
<gene>
    <name evidence="2" type="ORF">EIP75_13440</name>
</gene>
<dbReference type="InterPro" id="IPR053136">
    <property type="entry name" value="UTP_pyrophosphatase-like"/>
</dbReference>
<dbReference type="AlphaFoldDB" id="A0A426VB62"/>
<dbReference type="PANTHER" id="PTHR30399:SF1">
    <property type="entry name" value="UTP PYROPHOSPHATASE"/>
    <property type="match status" value="1"/>
</dbReference>
<dbReference type="PANTHER" id="PTHR30399">
    <property type="entry name" value="UNCHARACTERIZED PROTEIN YGJP"/>
    <property type="match status" value="1"/>
</dbReference>
<dbReference type="Gene3D" id="3.30.2010.10">
    <property type="entry name" value="Metalloproteases ('zincins'), catalytic domain"/>
    <property type="match status" value="1"/>
</dbReference>
<evidence type="ECO:0000313" key="2">
    <source>
        <dbReference type="EMBL" id="RRS03948.1"/>
    </source>
</evidence>
<proteinExistence type="predicted"/>
<evidence type="ECO:0000313" key="3">
    <source>
        <dbReference type="Proteomes" id="UP000269265"/>
    </source>
</evidence>
<reference evidence="2 3" key="1">
    <citation type="submission" date="2018-12" db="EMBL/GenBank/DDBJ databases">
        <title>The whole draft genome of Aquabacterium sp. SJQ9.</title>
        <authorList>
            <person name="Sun L."/>
            <person name="Gao X."/>
            <person name="Chen W."/>
            <person name="Huang K."/>
        </authorList>
    </citation>
    <scope>NUCLEOTIDE SEQUENCE [LARGE SCALE GENOMIC DNA]</scope>
    <source>
        <strain evidence="2 3">SJQ9</strain>
    </source>
</reference>
<sequence>MRASLHYGEHVLPYEVRIQPGRVIRKVAIHVEPDGRVLVDAPESASEQDIHQAVGARVRWIFGHVAAAKERLRHVLPREYVSGESLHYLGRRYRLKVSLVPNAPTAVRLRGGHIEVVVPQDDVGLVQAGLQGWYRQRSRVVFQERVTAMAHSLAWLKGVPPIRLLNMRSQWGSCSPAGLLTLNPHLVKASRECLDYVVLHELCHLKEHNHSPRFYALLDKHMPGWQRVKLRLDSLADVLLRE</sequence>
<comment type="caution">
    <text evidence="2">The sequence shown here is derived from an EMBL/GenBank/DDBJ whole genome shotgun (WGS) entry which is preliminary data.</text>
</comment>
<accession>A0A426VB62</accession>
<feature type="domain" description="YgjP-like metallopeptidase" evidence="1">
    <location>
        <begin position="25"/>
        <end position="234"/>
    </location>
</feature>